<feature type="region of interest" description="Disordered" evidence="1">
    <location>
        <begin position="148"/>
        <end position="174"/>
    </location>
</feature>
<protein>
    <submittedName>
        <fullName evidence="2">Uncharacterized protein</fullName>
    </submittedName>
</protein>
<evidence type="ECO:0000313" key="2">
    <source>
        <dbReference type="EMBL" id="EEN49513.1"/>
    </source>
</evidence>
<organism>
    <name type="scientific">Branchiostoma floridae</name>
    <name type="common">Florida lancelet</name>
    <name type="synonym">Amphioxus</name>
    <dbReference type="NCBI Taxonomy" id="7739"/>
    <lineage>
        <taxon>Eukaryota</taxon>
        <taxon>Metazoa</taxon>
        <taxon>Chordata</taxon>
        <taxon>Cephalochordata</taxon>
        <taxon>Leptocardii</taxon>
        <taxon>Amphioxiformes</taxon>
        <taxon>Branchiostomatidae</taxon>
        <taxon>Branchiostoma</taxon>
    </lineage>
</organism>
<dbReference type="AlphaFoldDB" id="C3ZD02"/>
<name>C3ZD02_BRAFL</name>
<evidence type="ECO:0000256" key="1">
    <source>
        <dbReference type="SAM" id="MobiDB-lite"/>
    </source>
</evidence>
<gene>
    <name evidence="2" type="ORF">BRAFLDRAFT_101849</name>
</gene>
<dbReference type="EMBL" id="GG666611">
    <property type="protein sequence ID" value="EEN49513.1"/>
    <property type="molecule type" value="Genomic_DNA"/>
</dbReference>
<sequence length="287" mass="31042">MDATSTPMDARVQECTTYALDARVHNVQLTPMSGGQDTKPVIYSERLSEKSSGTDGKSIAVYTAGSATSAPVCYGTTSASIGEGEGSIYTSAEEAVIKDFQANNSATSENDGSDNDMRTDDVMDLSLGASVNMAARGGSTELWQLNTDLEDDGGTKSNSTAYQDEPGDSRRDDVDMKPYAIAYMCETDIEVNTDLADDDCTIPYATRYEDTPNDAGRHDVNDPPFVANMSEAAEVPWNQLRPNPMYAPNDGRHARAVGFVRGDWDRIETRFQSFPTTAKGTFVLPQS</sequence>
<accession>C3ZD02</accession>
<dbReference type="InParanoid" id="C3ZD02"/>
<reference evidence="2" key="1">
    <citation type="journal article" date="2008" name="Nature">
        <title>The amphioxus genome and the evolution of the chordate karyotype.</title>
        <authorList>
            <consortium name="US DOE Joint Genome Institute (JGI-PGF)"/>
            <person name="Putnam N.H."/>
            <person name="Butts T."/>
            <person name="Ferrier D.E.K."/>
            <person name="Furlong R.F."/>
            <person name="Hellsten U."/>
            <person name="Kawashima T."/>
            <person name="Robinson-Rechavi M."/>
            <person name="Shoguchi E."/>
            <person name="Terry A."/>
            <person name="Yu J.-K."/>
            <person name="Benito-Gutierrez E.L."/>
            <person name="Dubchak I."/>
            <person name="Garcia-Fernandez J."/>
            <person name="Gibson-Brown J.J."/>
            <person name="Grigoriev I.V."/>
            <person name="Horton A.C."/>
            <person name="de Jong P.J."/>
            <person name="Jurka J."/>
            <person name="Kapitonov V.V."/>
            <person name="Kohara Y."/>
            <person name="Kuroki Y."/>
            <person name="Lindquist E."/>
            <person name="Lucas S."/>
            <person name="Osoegawa K."/>
            <person name="Pennacchio L.A."/>
            <person name="Salamov A.A."/>
            <person name="Satou Y."/>
            <person name="Sauka-Spengler T."/>
            <person name="Schmutz J."/>
            <person name="Shin-I T."/>
            <person name="Toyoda A."/>
            <person name="Bronner-Fraser M."/>
            <person name="Fujiyama A."/>
            <person name="Holland L.Z."/>
            <person name="Holland P.W.H."/>
            <person name="Satoh N."/>
            <person name="Rokhsar D.S."/>
        </authorList>
    </citation>
    <scope>NUCLEOTIDE SEQUENCE [LARGE SCALE GENOMIC DNA]</scope>
    <source>
        <strain evidence="2">S238N-H82</strain>
        <tissue evidence="2">Testes</tissue>
    </source>
</reference>
<proteinExistence type="predicted"/>